<evidence type="ECO:0000256" key="2">
    <source>
        <dbReference type="SAM" id="MobiDB-lite"/>
    </source>
</evidence>
<feature type="domain" description="Calcium-regulated actin-bundling protein C-terminal" evidence="3">
    <location>
        <begin position="169"/>
        <end position="252"/>
    </location>
</feature>
<evidence type="ECO:0000313" key="4">
    <source>
        <dbReference type="EMBL" id="CAD9580165.1"/>
    </source>
</evidence>
<dbReference type="InterPro" id="IPR053356">
    <property type="entry name" value="Calcium-reg_actin-bundling"/>
</dbReference>
<dbReference type="PROSITE" id="PS00018">
    <property type="entry name" value="EF_HAND_1"/>
    <property type="match status" value="1"/>
</dbReference>
<feature type="compositionally biased region" description="Basic residues" evidence="2">
    <location>
        <begin position="294"/>
        <end position="312"/>
    </location>
</feature>
<keyword evidence="1" id="KW-0106">Calcium</keyword>
<dbReference type="InterPro" id="IPR040810">
    <property type="entry name" value="F_actin_bund_C"/>
</dbReference>
<dbReference type="GO" id="GO:0030046">
    <property type="term" value="P:parallel actin filament bundle assembly"/>
    <property type="evidence" value="ECO:0007669"/>
    <property type="project" value="TreeGrafter"/>
</dbReference>
<dbReference type="EMBL" id="HBHA01001569">
    <property type="protein sequence ID" value="CAD9580165.1"/>
    <property type="molecule type" value="Transcribed_RNA"/>
</dbReference>
<name>A0A7S2KL62_BIGNA</name>
<dbReference type="GO" id="GO:0051015">
    <property type="term" value="F:actin filament binding"/>
    <property type="evidence" value="ECO:0007669"/>
    <property type="project" value="TreeGrafter"/>
</dbReference>
<dbReference type="PANTHER" id="PTHR37009:SF2">
    <property type="entry name" value="TOLA PROTEIN"/>
    <property type="match status" value="1"/>
</dbReference>
<feature type="compositionally biased region" description="Basic and acidic residues" evidence="2">
    <location>
        <begin position="240"/>
        <end position="251"/>
    </location>
</feature>
<organism evidence="4">
    <name type="scientific">Bigelowiella natans</name>
    <name type="common">Pedinomonas minutissima</name>
    <name type="synonym">Chlorarachnion sp. (strain CCMP621)</name>
    <dbReference type="NCBI Taxonomy" id="227086"/>
    <lineage>
        <taxon>Eukaryota</taxon>
        <taxon>Sar</taxon>
        <taxon>Rhizaria</taxon>
        <taxon>Cercozoa</taxon>
        <taxon>Chlorarachniophyceae</taxon>
        <taxon>Bigelowiella</taxon>
    </lineage>
</organism>
<dbReference type="SUPFAM" id="SSF47473">
    <property type="entry name" value="EF-hand"/>
    <property type="match status" value="1"/>
</dbReference>
<proteinExistence type="predicted"/>
<dbReference type="PANTHER" id="PTHR37009">
    <property type="entry name" value="EF-HAND DOMAIN-CONTAINING PROTEIN"/>
    <property type="match status" value="1"/>
</dbReference>
<feature type="region of interest" description="Disordered" evidence="2">
    <location>
        <begin position="293"/>
        <end position="318"/>
    </location>
</feature>
<evidence type="ECO:0000259" key="3">
    <source>
        <dbReference type="Pfam" id="PF18060"/>
    </source>
</evidence>
<protein>
    <recommendedName>
        <fullName evidence="3">Calcium-regulated actin-bundling protein C-terminal domain-containing protein</fullName>
    </recommendedName>
</protein>
<dbReference type="GO" id="GO:0030863">
    <property type="term" value="C:cortical cytoskeleton"/>
    <property type="evidence" value="ECO:0007669"/>
    <property type="project" value="TreeGrafter"/>
</dbReference>
<evidence type="ECO:0000256" key="1">
    <source>
        <dbReference type="ARBA" id="ARBA00022837"/>
    </source>
</evidence>
<accession>A0A7S2KL62</accession>
<reference evidence="4" key="1">
    <citation type="submission" date="2021-01" db="EMBL/GenBank/DDBJ databases">
        <authorList>
            <person name="Corre E."/>
            <person name="Pelletier E."/>
            <person name="Niang G."/>
            <person name="Scheremetjew M."/>
            <person name="Finn R."/>
            <person name="Kale V."/>
            <person name="Holt S."/>
            <person name="Cochrane G."/>
            <person name="Meng A."/>
            <person name="Brown T."/>
            <person name="Cohen L."/>
        </authorList>
    </citation>
    <scope>NUCLEOTIDE SEQUENCE</scope>
    <source>
        <strain evidence="4">CCMP1258.1</strain>
    </source>
</reference>
<sequence length="370" mass="41561">MAFCIAPPPTSNNMVKDLQGKFDALVSKDTDAQLEFFLKSFIFELGDSWKEVCDLSKKFKKYLKDQTEKRDLNHVQASNFLQQNGKTRTGLERKKECKDIDLNSDGRICFVEYLLLHYKAMILKSYYNRTEKKMTEDLSNDGVGVTGCGPKLLEELFTLPMGLDPKLVAAIEEFTAKKRAREKKMAKLEKRAEKGGVLGKAARNEIEQMMSQDLTAMNRIELTLNAAKKKGKKESGAAALEKKKKAEEQAKKAKLQAGRNKMAAMAAMFGGAKKAMLNKTKTKVTPNIDSRTKTLGKLKSKGPRQKLKKVSSRPRDGLAPWVKKDIKAKRGSITGDSKKRIRITGVSFETLPLVCSANTSCYFDMDERRH</sequence>
<dbReference type="InterPro" id="IPR018247">
    <property type="entry name" value="EF_Hand_1_Ca_BS"/>
</dbReference>
<dbReference type="InterPro" id="IPR011992">
    <property type="entry name" value="EF-hand-dom_pair"/>
</dbReference>
<dbReference type="AlphaFoldDB" id="A0A7S2KL62"/>
<gene>
    <name evidence="4" type="ORF">BIGN1055_LOCUS993</name>
</gene>
<dbReference type="Pfam" id="PF18060">
    <property type="entry name" value="F_actin_bund_C"/>
    <property type="match status" value="1"/>
</dbReference>
<dbReference type="Gene3D" id="1.10.238.10">
    <property type="entry name" value="EF-hand"/>
    <property type="match status" value="1"/>
</dbReference>
<dbReference type="GO" id="GO:0051764">
    <property type="term" value="P:actin crosslink formation"/>
    <property type="evidence" value="ECO:0007669"/>
    <property type="project" value="TreeGrafter"/>
</dbReference>
<feature type="region of interest" description="Disordered" evidence="2">
    <location>
        <begin position="231"/>
        <end position="259"/>
    </location>
</feature>